<keyword evidence="5" id="KW-0560">Oxidoreductase</keyword>
<evidence type="ECO:0008006" key="7">
    <source>
        <dbReference type="Google" id="ProtNLM"/>
    </source>
</evidence>
<dbReference type="InterPro" id="IPR020946">
    <property type="entry name" value="Flavin_mOase-like"/>
</dbReference>
<dbReference type="AlphaFoldDB" id="A0A022VMY1"/>
<keyword evidence="4" id="KW-0274">FAD</keyword>
<comment type="cofactor">
    <cofactor evidence="1">
        <name>FAD</name>
        <dbReference type="ChEBI" id="CHEBI:57692"/>
    </cofactor>
</comment>
<sequence>MAPRVTPEFDTSSRPGSAYEIDKEAMFNGYNRKIRVLTIGAGLSGIMMAYNIQKHCQNVEHVVFDKNHDIGGTWLENRYPNCACDAPSHSYIFNFAPNPEWNNIYSYATDVWAYLDRVCEVFDLRKYMTFNTRVIGAYWEETCGQWRIKLSQTTPDGSQRIIEERCHVLLNASGFLNKLKWPDVPGLDEFRGRLIHTAAWPKDYQAEQWKGESVVVIGSGASSIQTVPGMQPHVKHMDVFVRTGTWFAAIAGNQGGNSTYSDKEKEIFRSDPQALVEHCKSWEDQINALWGMFYKGSPAQAAVRQMYEQRMAECIKDERLLRGFLPSFGVGCRRMTPADPFMAAIQQDNVDVHFTAVTEFTTDGLIGEDGTERRADTIICATGFDTSYRPKFPLVGQGGVDLREKWKTHPESYLGLGVPGFPNMISFFGPTWPVHNGSVVGPLMEAGSYAIEFIRKIQNEDIRSISPRQDVTDAFNEHVQEWSKHTIWADRCRSWYKDYKTGRVNAIWPGSSEHFIELMKQPRFEDYTITYRKKNMWSFLGLGNVPANITEGVDRSPYLSVDAIDPRWLAAINRERQD</sequence>
<gene>
    <name evidence="6" type="ORF">H103_08735</name>
</gene>
<dbReference type="PANTHER" id="PTHR42877">
    <property type="entry name" value="L-ORNITHINE N(5)-MONOOXYGENASE-RELATED"/>
    <property type="match status" value="1"/>
</dbReference>
<organism evidence="6">
    <name type="scientific">Trichophyton rubrum CBS 288.86</name>
    <dbReference type="NCBI Taxonomy" id="1215330"/>
    <lineage>
        <taxon>Eukaryota</taxon>
        <taxon>Fungi</taxon>
        <taxon>Dikarya</taxon>
        <taxon>Ascomycota</taxon>
        <taxon>Pezizomycotina</taxon>
        <taxon>Eurotiomycetes</taxon>
        <taxon>Eurotiomycetidae</taxon>
        <taxon>Onygenales</taxon>
        <taxon>Arthrodermataceae</taxon>
        <taxon>Trichophyton</taxon>
    </lineage>
</organism>
<evidence type="ECO:0000313" key="6">
    <source>
        <dbReference type="EMBL" id="EZF47455.1"/>
    </source>
</evidence>
<dbReference type="InterPro" id="IPR036188">
    <property type="entry name" value="FAD/NAD-bd_sf"/>
</dbReference>
<dbReference type="GO" id="GO:0050661">
    <property type="term" value="F:NADP binding"/>
    <property type="evidence" value="ECO:0007669"/>
    <property type="project" value="InterPro"/>
</dbReference>
<keyword evidence="3" id="KW-0285">Flavoprotein</keyword>
<name>A0A022VMY1_TRIRU</name>
<evidence type="ECO:0000256" key="1">
    <source>
        <dbReference type="ARBA" id="ARBA00001974"/>
    </source>
</evidence>
<dbReference type="SUPFAM" id="SSF51905">
    <property type="entry name" value="FAD/NAD(P)-binding domain"/>
    <property type="match status" value="1"/>
</dbReference>
<dbReference type="PANTHER" id="PTHR42877:SF1">
    <property type="entry name" value="FAD-BINDING MONOOXYGENASE STCW"/>
    <property type="match status" value="1"/>
</dbReference>
<comment type="similarity">
    <text evidence="2">Belongs to the FAD-binding monooxygenase family.</text>
</comment>
<evidence type="ECO:0000256" key="2">
    <source>
        <dbReference type="ARBA" id="ARBA00010139"/>
    </source>
</evidence>
<accession>A0A022VMY1</accession>
<evidence type="ECO:0000256" key="4">
    <source>
        <dbReference type="ARBA" id="ARBA00022827"/>
    </source>
</evidence>
<evidence type="ECO:0000256" key="5">
    <source>
        <dbReference type="ARBA" id="ARBA00023002"/>
    </source>
</evidence>
<dbReference type="HOGENOM" id="CLU_006937_6_0_1"/>
<dbReference type="OrthoDB" id="74360at2759"/>
<evidence type="ECO:0000256" key="3">
    <source>
        <dbReference type="ARBA" id="ARBA00022630"/>
    </source>
</evidence>
<reference evidence="6" key="1">
    <citation type="submission" date="2014-02" db="EMBL/GenBank/DDBJ databases">
        <title>The Genome Sequence of Trichophyton rubrum (morphotype fischeri) CBS 288.86.</title>
        <authorList>
            <consortium name="The Broad Institute Genomics Platform"/>
            <person name="Cuomo C.A."/>
            <person name="White T.C."/>
            <person name="Graser Y."/>
            <person name="Martinez-Rossi N."/>
            <person name="Heitman J."/>
            <person name="Young S.K."/>
            <person name="Zeng Q."/>
            <person name="Gargeya S."/>
            <person name="Abouelleil A."/>
            <person name="Alvarado L."/>
            <person name="Chapman S.B."/>
            <person name="Gainer-Dewar J."/>
            <person name="Goldberg J."/>
            <person name="Griggs A."/>
            <person name="Gujja S."/>
            <person name="Hansen M."/>
            <person name="Howarth C."/>
            <person name="Imamovic A."/>
            <person name="Larimer J."/>
            <person name="Martinez D."/>
            <person name="Murphy C."/>
            <person name="Pearson M.D."/>
            <person name="Persinoti G."/>
            <person name="Poon T."/>
            <person name="Priest M."/>
            <person name="Roberts A.D."/>
            <person name="Saif S."/>
            <person name="Shea T.D."/>
            <person name="Sykes S.N."/>
            <person name="Wortman J."/>
            <person name="Nusbaum C."/>
            <person name="Birren B."/>
        </authorList>
    </citation>
    <scope>NUCLEOTIDE SEQUENCE [LARGE SCALE GENOMIC DNA]</scope>
    <source>
        <strain evidence="6">CBS 288.86</strain>
    </source>
</reference>
<dbReference type="Gene3D" id="3.50.50.60">
    <property type="entry name" value="FAD/NAD(P)-binding domain"/>
    <property type="match status" value="2"/>
</dbReference>
<proteinExistence type="inferred from homology"/>
<dbReference type="EMBL" id="KK207944">
    <property type="protein sequence ID" value="EZF47455.1"/>
    <property type="molecule type" value="Genomic_DNA"/>
</dbReference>
<dbReference type="Pfam" id="PF00743">
    <property type="entry name" value="FMO-like"/>
    <property type="match status" value="1"/>
</dbReference>
<protein>
    <recommendedName>
        <fullName evidence="7">Sterigmatocystin biosynthesis monooxygenase stcW</fullName>
    </recommendedName>
</protein>
<dbReference type="GO" id="GO:0004499">
    <property type="term" value="F:N,N-dimethylaniline monooxygenase activity"/>
    <property type="evidence" value="ECO:0007669"/>
    <property type="project" value="InterPro"/>
</dbReference>
<dbReference type="Proteomes" id="UP000023758">
    <property type="component" value="Unassembled WGS sequence"/>
</dbReference>
<dbReference type="InterPro" id="IPR051209">
    <property type="entry name" value="FAD-bind_Monooxygenase_sf"/>
</dbReference>
<dbReference type="GO" id="GO:0050660">
    <property type="term" value="F:flavin adenine dinucleotide binding"/>
    <property type="evidence" value="ECO:0007669"/>
    <property type="project" value="InterPro"/>
</dbReference>